<dbReference type="PANTHER" id="PTHR46743:SF2">
    <property type="entry name" value="TEICHOIC ACIDS EXPORT ATP-BINDING PROTEIN TAGH"/>
    <property type="match status" value="1"/>
</dbReference>
<protein>
    <recommendedName>
        <fullName evidence="1">ABC transporter domain-containing protein</fullName>
    </recommendedName>
</protein>
<accession>X1PB01</accession>
<gene>
    <name evidence="2" type="ORF">S06H3_59960</name>
</gene>
<dbReference type="Pfam" id="PF00005">
    <property type="entry name" value="ABC_tran"/>
    <property type="match status" value="1"/>
</dbReference>
<dbReference type="InterPro" id="IPR050683">
    <property type="entry name" value="Bact_Polysacc_Export_ATP-bd"/>
</dbReference>
<dbReference type="AlphaFoldDB" id="X1PB01"/>
<comment type="caution">
    <text evidence="2">The sequence shown here is derived from an EMBL/GenBank/DDBJ whole genome shotgun (WGS) entry which is preliminary data.</text>
</comment>
<name>X1PB01_9ZZZZ</name>
<sequence>MGEKKNLLQLKGMTKIFSRGTVDEVKALDNIGLDVDAEDYITIIGSNGAGKTTMLNVIAGVFPPE</sequence>
<proteinExistence type="predicted"/>
<dbReference type="Gene3D" id="3.40.50.300">
    <property type="entry name" value="P-loop containing nucleotide triphosphate hydrolases"/>
    <property type="match status" value="1"/>
</dbReference>
<evidence type="ECO:0000259" key="1">
    <source>
        <dbReference type="Pfam" id="PF00005"/>
    </source>
</evidence>
<dbReference type="InterPro" id="IPR003439">
    <property type="entry name" value="ABC_transporter-like_ATP-bd"/>
</dbReference>
<reference evidence="2" key="1">
    <citation type="journal article" date="2014" name="Front. Microbiol.">
        <title>High frequency of phylogenetically diverse reductive dehalogenase-homologous genes in deep subseafloor sedimentary metagenomes.</title>
        <authorList>
            <person name="Kawai M."/>
            <person name="Futagami T."/>
            <person name="Toyoda A."/>
            <person name="Takaki Y."/>
            <person name="Nishi S."/>
            <person name="Hori S."/>
            <person name="Arai W."/>
            <person name="Tsubouchi T."/>
            <person name="Morono Y."/>
            <person name="Uchiyama I."/>
            <person name="Ito T."/>
            <person name="Fujiyama A."/>
            <person name="Inagaki F."/>
            <person name="Takami H."/>
        </authorList>
    </citation>
    <scope>NUCLEOTIDE SEQUENCE</scope>
    <source>
        <strain evidence="2">Expedition CK06-06</strain>
    </source>
</reference>
<dbReference type="SUPFAM" id="SSF52540">
    <property type="entry name" value="P-loop containing nucleoside triphosphate hydrolases"/>
    <property type="match status" value="1"/>
</dbReference>
<organism evidence="2">
    <name type="scientific">marine sediment metagenome</name>
    <dbReference type="NCBI Taxonomy" id="412755"/>
    <lineage>
        <taxon>unclassified sequences</taxon>
        <taxon>metagenomes</taxon>
        <taxon>ecological metagenomes</taxon>
    </lineage>
</organism>
<dbReference type="EMBL" id="BARV01039044">
    <property type="protein sequence ID" value="GAI53477.1"/>
    <property type="molecule type" value="Genomic_DNA"/>
</dbReference>
<feature type="non-terminal residue" evidence="2">
    <location>
        <position position="65"/>
    </location>
</feature>
<evidence type="ECO:0000313" key="2">
    <source>
        <dbReference type="EMBL" id="GAI53477.1"/>
    </source>
</evidence>
<dbReference type="GO" id="GO:0005524">
    <property type="term" value="F:ATP binding"/>
    <property type="evidence" value="ECO:0007669"/>
    <property type="project" value="InterPro"/>
</dbReference>
<dbReference type="GO" id="GO:0016887">
    <property type="term" value="F:ATP hydrolysis activity"/>
    <property type="evidence" value="ECO:0007669"/>
    <property type="project" value="InterPro"/>
</dbReference>
<feature type="domain" description="ABC transporter" evidence="1">
    <location>
        <begin position="28"/>
        <end position="64"/>
    </location>
</feature>
<dbReference type="PANTHER" id="PTHR46743">
    <property type="entry name" value="TEICHOIC ACIDS EXPORT ATP-BINDING PROTEIN TAGH"/>
    <property type="match status" value="1"/>
</dbReference>
<dbReference type="InterPro" id="IPR027417">
    <property type="entry name" value="P-loop_NTPase"/>
</dbReference>